<proteinExistence type="predicted"/>
<name>A0AAN6DNW8_9EURO</name>
<keyword evidence="3" id="KW-1185">Reference proteome</keyword>
<evidence type="ECO:0000313" key="3">
    <source>
        <dbReference type="Proteomes" id="UP001203852"/>
    </source>
</evidence>
<accession>A0AAN6DNW8</accession>
<dbReference type="Proteomes" id="UP001203852">
    <property type="component" value="Unassembled WGS sequence"/>
</dbReference>
<gene>
    <name evidence="2" type="ORF">EDD36DRAFT_106514</name>
</gene>
<protein>
    <submittedName>
        <fullName evidence="2">Uncharacterized protein</fullName>
    </submittedName>
</protein>
<sequence length="378" mass="42759">MPRQQASYKAKWAKKGLSVSTTIPSIPFLLGVKAVGKQEPSYKAKWAKKGLSISTKFPSIPFLLGVKAVRKQSYKEKWAKKGLSVVTSFPFVPVEKAYGPDQIEENDEIDTAELLERGNAVQQEYNDFVNKQQNTVYDTTWGGSISFDPPLQVRIWSELGIMLATATNEWLLRQAHAGRLDVLLVTRAMIAHEDKYQSPAFEFWVDLETQLQIVTANYETVLFHPAFEMSASSIELKVFTDWPYLVRNIMAANYQYPNSVVLGSVQDIKPILQMLSAPVPILEAWHVLHCKVHQALDDNTRAGRVSAVLPQYYGRIGTYVYRPREAPSRHYGGLADAEERMRLRRGSVLGNEAYNLPPRPAAPIQRQRREVPEGRRGI</sequence>
<comment type="caution">
    <text evidence="2">The sequence shown here is derived from an EMBL/GenBank/DDBJ whole genome shotgun (WGS) entry which is preliminary data.</text>
</comment>
<dbReference type="AlphaFoldDB" id="A0AAN6DNW8"/>
<reference evidence="2" key="1">
    <citation type="journal article" date="2022" name="bioRxiv">
        <title>Deciphering the potential niche of two novel black yeast fungi from a biological soil crust based on their genomes, phenotypes, and melanin regulation.</title>
        <authorList>
            <consortium name="DOE Joint Genome Institute"/>
            <person name="Carr E.C."/>
            <person name="Barton Q."/>
            <person name="Grambo S."/>
            <person name="Sullivan M."/>
            <person name="Renfro C.M."/>
            <person name="Kuo A."/>
            <person name="Pangilinan J."/>
            <person name="Lipzen A."/>
            <person name="Keymanesh K."/>
            <person name="Savage E."/>
            <person name="Barry K."/>
            <person name="Grigoriev I.V."/>
            <person name="Riekhof W.R."/>
            <person name="Harris S.S."/>
        </authorList>
    </citation>
    <scope>NUCLEOTIDE SEQUENCE</scope>
    <source>
        <strain evidence="2">JF 03-4F</strain>
    </source>
</reference>
<dbReference type="EMBL" id="MU404364">
    <property type="protein sequence ID" value="KAI1608165.1"/>
    <property type="molecule type" value="Genomic_DNA"/>
</dbReference>
<feature type="compositionally biased region" description="Basic and acidic residues" evidence="1">
    <location>
        <begin position="367"/>
        <end position="378"/>
    </location>
</feature>
<feature type="region of interest" description="Disordered" evidence="1">
    <location>
        <begin position="352"/>
        <end position="378"/>
    </location>
</feature>
<organism evidence="2 3">
    <name type="scientific">Exophiala viscosa</name>
    <dbReference type="NCBI Taxonomy" id="2486360"/>
    <lineage>
        <taxon>Eukaryota</taxon>
        <taxon>Fungi</taxon>
        <taxon>Dikarya</taxon>
        <taxon>Ascomycota</taxon>
        <taxon>Pezizomycotina</taxon>
        <taxon>Eurotiomycetes</taxon>
        <taxon>Chaetothyriomycetidae</taxon>
        <taxon>Chaetothyriales</taxon>
        <taxon>Herpotrichiellaceae</taxon>
        <taxon>Exophiala</taxon>
    </lineage>
</organism>
<evidence type="ECO:0000313" key="2">
    <source>
        <dbReference type="EMBL" id="KAI1608165.1"/>
    </source>
</evidence>
<evidence type="ECO:0000256" key="1">
    <source>
        <dbReference type="SAM" id="MobiDB-lite"/>
    </source>
</evidence>